<dbReference type="Gene3D" id="3.20.20.70">
    <property type="entry name" value="Aldolase class I"/>
    <property type="match status" value="1"/>
</dbReference>
<dbReference type="CDD" id="cd04740">
    <property type="entry name" value="DHOD_1B_like"/>
    <property type="match status" value="1"/>
</dbReference>
<evidence type="ECO:0000256" key="3">
    <source>
        <dbReference type="ARBA" id="ARBA00008008"/>
    </source>
</evidence>
<feature type="binding site" evidence="9">
    <location>
        <position position="160"/>
    </location>
    <ligand>
        <name>substrate</name>
    </ligand>
</feature>
<evidence type="ECO:0000256" key="2">
    <source>
        <dbReference type="ARBA" id="ARBA00004725"/>
    </source>
</evidence>
<dbReference type="InterPro" id="IPR033888">
    <property type="entry name" value="DHOD_1B"/>
</dbReference>
<dbReference type="SUPFAM" id="SSF51395">
    <property type="entry name" value="FMN-linked oxidoreductases"/>
    <property type="match status" value="1"/>
</dbReference>
<feature type="binding site" evidence="9">
    <location>
        <begin position="98"/>
        <end position="102"/>
    </location>
    <ligand>
        <name>substrate</name>
    </ligand>
</feature>
<keyword evidence="7 9" id="KW-0665">Pyrimidine biosynthesis</keyword>
<dbReference type="GO" id="GO:0005737">
    <property type="term" value="C:cytoplasm"/>
    <property type="evidence" value="ECO:0007669"/>
    <property type="project" value="UniProtKB-SubCell"/>
</dbReference>
<dbReference type="InterPro" id="IPR049622">
    <property type="entry name" value="Dihydroorotate_DH_I"/>
</dbReference>
<comment type="similarity">
    <text evidence="3 9">Belongs to the dihydroorotate dehydrogenase family. Type 1 subfamily.</text>
</comment>
<comment type="pathway">
    <text evidence="2 9">Pyrimidine metabolism; UMP biosynthesis via de novo pathway.</text>
</comment>
<keyword evidence="8 9" id="KW-0560">Oxidoreductase</keyword>
<dbReference type="PIRSF" id="PIRSF000164">
    <property type="entry name" value="DHO_oxidase"/>
    <property type="match status" value="1"/>
</dbReference>
<dbReference type="PANTHER" id="PTHR48109">
    <property type="entry name" value="DIHYDROOROTATE DEHYDROGENASE (QUINONE), MITOCHONDRIAL-RELATED"/>
    <property type="match status" value="1"/>
</dbReference>
<gene>
    <name evidence="9" type="primary">pyrD</name>
    <name evidence="11" type="ORF">HMPREF3192_01075</name>
</gene>
<dbReference type="EC" id="1.3.-.-" evidence="9"/>
<dbReference type="STRING" id="1393034.HMPREF3192_01075"/>
<feature type="binding site" evidence="9">
    <location>
        <begin position="74"/>
        <end position="75"/>
    </location>
    <ligand>
        <name>FMN</name>
        <dbReference type="ChEBI" id="CHEBI:58210"/>
    </ligand>
</feature>
<feature type="binding site" evidence="9">
    <location>
        <begin position="223"/>
        <end position="224"/>
    </location>
    <ligand>
        <name>substrate</name>
    </ligand>
</feature>
<comment type="caution">
    <text evidence="9">Lacks conserved residue(s) required for the propagation of feature annotation.</text>
</comment>
<accession>A0A133XSD1</accession>
<dbReference type="UniPathway" id="UPA00070"/>
<sequence>MHNKLNTCTQPTALDTCVQPPAEKADLLAKPDMSVTFAGLSCKNPVNTASGTYGQGCQFEPFYDVSVLGAITTKGCSAEPWEGNPAPRTAEITAAIINSVGLENPGVEAFSKTYGEYLTALAVKGTRIIVQAVGHTLEEYIESVEKYEEFVPFADAIELNVSCPNVSAGGAAMGGTPSGAAGVVQAVRSRTKRPLIVKMAPVNIAEIARALEAAGADGLSLINSIPGMAIDVHTRRSRLARPVAGVSGPAIHNIAVRMVWEAYKACKLPLCGIGGIMTGEDAAEFILAGATLVSVGTANMVDPTSAPRILSELEAWVASQGVSSITELIGAFEC</sequence>
<dbReference type="InterPro" id="IPR050074">
    <property type="entry name" value="DHO_dehydrogenase"/>
</dbReference>
<evidence type="ECO:0000256" key="7">
    <source>
        <dbReference type="ARBA" id="ARBA00022975"/>
    </source>
</evidence>
<comment type="catalytic activity">
    <reaction evidence="9">
        <text>(S)-dihydroorotate + A = orotate + AH2</text>
        <dbReference type="Rhea" id="RHEA:18073"/>
        <dbReference type="ChEBI" id="CHEBI:13193"/>
        <dbReference type="ChEBI" id="CHEBI:17499"/>
        <dbReference type="ChEBI" id="CHEBI:30839"/>
        <dbReference type="ChEBI" id="CHEBI:30864"/>
    </reaction>
</comment>
<comment type="function">
    <text evidence="9">Catalyzes the conversion of dihydroorotate to orotate.</text>
</comment>
<evidence type="ECO:0000256" key="1">
    <source>
        <dbReference type="ARBA" id="ARBA00004496"/>
    </source>
</evidence>
<feature type="binding site" evidence="9">
    <location>
        <position position="160"/>
    </location>
    <ligand>
        <name>FMN</name>
        <dbReference type="ChEBI" id="CHEBI:58210"/>
    </ligand>
</feature>
<evidence type="ECO:0000313" key="12">
    <source>
        <dbReference type="Proteomes" id="UP000070675"/>
    </source>
</evidence>
<evidence type="ECO:0000313" key="11">
    <source>
        <dbReference type="EMBL" id="KXB33846.1"/>
    </source>
</evidence>
<dbReference type="GO" id="GO:0004152">
    <property type="term" value="F:dihydroorotate dehydrogenase activity"/>
    <property type="evidence" value="ECO:0007669"/>
    <property type="project" value="UniProtKB-UniRule"/>
</dbReference>
<evidence type="ECO:0000256" key="9">
    <source>
        <dbReference type="HAMAP-Rule" id="MF_00224"/>
    </source>
</evidence>
<feature type="binding site" evidence="9">
    <location>
        <position position="74"/>
    </location>
    <ligand>
        <name>substrate</name>
    </ligand>
</feature>
<feature type="active site" description="Nucleophile" evidence="9">
    <location>
        <position position="163"/>
    </location>
</feature>
<dbReference type="InterPro" id="IPR005720">
    <property type="entry name" value="Dihydroorotate_DH_cat"/>
</dbReference>
<evidence type="ECO:0000256" key="4">
    <source>
        <dbReference type="ARBA" id="ARBA00022490"/>
    </source>
</evidence>
<proteinExistence type="inferred from homology"/>
<dbReference type="AlphaFoldDB" id="A0A133XSD1"/>
<comment type="subcellular location">
    <subcellularLocation>
        <location evidence="1 9">Cytoplasm</location>
    </subcellularLocation>
</comment>
<feature type="binding site" evidence="9">
    <location>
        <position position="248"/>
    </location>
    <ligand>
        <name>FMN</name>
        <dbReference type="ChEBI" id="CHEBI:58210"/>
    </ligand>
</feature>
<feature type="binding site" evidence="9">
    <location>
        <begin position="274"/>
        <end position="275"/>
    </location>
    <ligand>
        <name>FMN</name>
        <dbReference type="ChEBI" id="CHEBI:58210"/>
    </ligand>
</feature>
<keyword evidence="5 9" id="KW-0285">Flavoprotein</keyword>
<organism evidence="11 12">
    <name type="scientific">Atopobium deltae</name>
    <dbReference type="NCBI Taxonomy" id="1393034"/>
    <lineage>
        <taxon>Bacteria</taxon>
        <taxon>Bacillati</taxon>
        <taxon>Actinomycetota</taxon>
        <taxon>Coriobacteriia</taxon>
        <taxon>Coriobacteriales</taxon>
        <taxon>Atopobiaceae</taxon>
        <taxon>Atopobium</taxon>
    </lineage>
</organism>
<dbReference type="GO" id="GO:0044205">
    <property type="term" value="P:'de novo' UMP biosynthetic process"/>
    <property type="evidence" value="ECO:0007669"/>
    <property type="project" value="UniProtKB-UniRule"/>
</dbReference>
<feature type="domain" description="Dihydroorotate dehydrogenase catalytic" evidence="10">
    <location>
        <begin position="34"/>
        <end position="315"/>
    </location>
</feature>
<dbReference type="GO" id="GO:0006207">
    <property type="term" value="P:'de novo' pyrimidine nucleobase biosynthetic process"/>
    <property type="evidence" value="ECO:0007669"/>
    <property type="project" value="TreeGrafter"/>
</dbReference>
<comment type="caution">
    <text evidence="11">The sequence shown here is derived from an EMBL/GenBank/DDBJ whole genome shotgun (WGS) entry which is preliminary data.</text>
</comment>
<name>A0A133XSD1_9ACTN</name>
<dbReference type="Pfam" id="PF01180">
    <property type="entry name" value="DHO_dh"/>
    <property type="match status" value="1"/>
</dbReference>
<evidence type="ECO:0000259" key="10">
    <source>
        <dbReference type="Pfam" id="PF01180"/>
    </source>
</evidence>
<dbReference type="NCBIfam" id="TIGR01037">
    <property type="entry name" value="pyrD_sub1_fam"/>
    <property type="match status" value="1"/>
</dbReference>
<feature type="binding site" evidence="9">
    <location>
        <position position="198"/>
    </location>
    <ligand>
        <name>FMN</name>
        <dbReference type="ChEBI" id="CHEBI:58210"/>
    </ligand>
</feature>
<reference evidence="12" key="1">
    <citation type="submission" date="2016-01" db="EMBL/GenBank/DDBJ databases">
        <authorList>
            <person name="Mitreva M."/>
            <person name="Pepin K.H."/>
            <person name="Mihindukulasuriya K.A."/>
            <person name="Fulton R."/>
            <person name="Fronick C."/>
            <person name="O'Laughlin M."/>
            <person name="Miner T."/>
            <person name="Herter B."/>
            <person name="Rosa B.A."/>
            <person name="Cordes M."/>
            <person name="Tomlinson C."/>
            <person name="Wollam A."/>
            <person name="Palsikar V.B."/>
            <person name="Mardis E.R."/>
            <person name="Wilson R.K."/>
        </authorList>
    </citation>
    <scope>NUCLEOTIDE SEQUENCE [LARGE SCALE GENOMIC DNA]</scope>
    <source>
        <strain evidence="12">DNF00019</strain>
    </source>
</reference>
<keyword evidence="4 9" id="KW-0963">Cytoplasm</keyword>
<dbReference type="Proteomes" id="UP000070675">
    <property type="component" value="Unassembled WGS sequence"/>
</dbReference>
<dbReference type="InterPro" id="IPR024920">
    <property type="entry name" value="Dihydroorotate_DH_1"/>
</dbReference>
<feature type="binding site" evidence="9">
    <location>
        <position position="50"/>
    </location>
    <ligand>
        <name>FMN</name>
        <dbReference type="ChEBI" id="CHEBI:58210"/>
    </ligand>
</feature>
<feature type="binding site" evidence="9">
    <location>
        <begin position="296"/>
        <end position="297"/>
    </location>
    <ligand>
        <name>FMN</name>
        <dbReference type="ChEBI" id="CHEBI:58210"/>
    </ligand>
</feature>
<keyword evidence="12" id="KW-1185">Reference proteome</keyword>
<dbReference type="PANTHER" id="PTHR48109:SF1">
    <property type="entry name" value="DIHYDROOROTATE DEHYDROGENASE (FUMARATE)"/>
    <property type="match status" value="1"/>
</dbReference>
<keyword evidence="6 9" id="KW-0288">FMN</keyword>
<dbReference type="PATRIC" id="fig|1393034.3.peg.1043"/>
<protein>
    <recommendedName>
        <fullName evidence="9">Dihydroorotate dehydrogenase</fullName>
        <shortName evidence="9">DHOD</shortName>
        <shortName evidence="9">DHODase</shortName>
        <shortName evidence="9">DHOdehase</shortName>
        <ecNumber evidence="9">1.3.-.-</ecNumber>
    </recommendedName>
</protein>
<dbReference type="InterPro" id="IPR013785">
    <property type="entry name" value="Aldolase_TIM"/>
</dbReference>
<dbReference type="NCBIfam" id="NF005574">
    <property type="entry name" value="PRK07259.1"/>
    <property type="match status" value="1"/>
</dbReference>
<dbReference type="HAMAP" id="MF_00224">
    <property type="entry name" value="DHO_dh_type1"/>
    <property type="match status" value="1"/>
</dbReference>
<dbReference type="EMBL" id="LSCR01000029">
    <property type="protein sequence ID" value="KXB33846.1"/>
    <property type="molecule type" value="Genomic_DNA"/>
</dbReference>
<dbReference type="InterPro" id="IPR012135">
    <property type="entry name" value="Dihydroorotate_DH_1_2"/>
</dbReference>
<evidence type="ECO:0000256" key="8">
    <source>
        <dbReference type="ARBA" id="ARBA00023002"/>
    </source>
</evidence>
<evidence type="ECO:0000256" key="5">
    <source>
        <dbReference type="ARBA" id="ARBA00022630"/>
    </source>
</evidence>
<evidence type="ECO:0000256" key="6">
    <source>
        <dbReference type="ARBA" id="ARBA00022643"/>
    </source>
</evidence>
<comment type="cofactor">
    <cofactor evidence="9">
        <name>FMN</name>
        <dbReference type="ChEBI" id="CHEBI:58210"/>
    </cofactor>
    <text evidence="9">Binds 1 FMN per subunit.</text>
</comment>
<feature type="binding site" evidence="9">
    <location>
        <position position="222"/>
    </location>
    <ligand>
        <name>FMN</name>
        <dbReference type="ChEBI" id="CHEBI:58210"/>
    </ligand>
</feature>